<evidence type="ECO:0000259" key="2">
    <source>
        <dbReference type="Pfam" id="PF04167"/>
    </source>
</evidence>
<evidence type="ECO:0000256" key="1">
    <source>
        <dbReference type="ARBA" id="ARBA00022801"/>
    </source>
</evidence>
<name>A0A918L1Z4_9ACTN</name>
<dbReference type="Proteomes" id="UP000606194">
    <property type="component" value="Unassembled WGS sequence"/>
</dbReference>
<comment type="caution">
    <text evidence="3">The sequence shown here is derived from an EMBL/GenBank/DDBJ whole genome shotgun (WGS) entry which is preliminary data.</text>
</comment>
<dbReference type="RefSeq" id="WP_190148619.1">
    <property type="nucleotide sequence ID" value="NZ_BMTL01000006.1"/>
</dbReference>
<feature type="domain" description="DUF402" evidence="2">
    <location>
        <begin position="54"/>
        <end position="155"/>
    </location>
</feature>
<dbReference type="InterPro" id="IPR050212">
    <property type="entry name" value="Ntdp-like"/>
</dbReference>
<accession>A0A918L1Z4</accession>
<dbReference type="AlphaFoldDB" id="A0A918L1Z4"/>
<dbReference type="EMBL" id="BMTL01000006">
    <property type="protein sequence ID" value="GGR78329.1"/>
    <property type="molecule type" value="Genomic_DNA"/>
</dbReference>
<dbReference type="InterPro" id="IPR035930">
    <property type="entry name" value="FomD-like_sf"/>
</dbReference>
<dbReference type="InterPro" id="IPR007295">
    <property type="entry name" value="DUF402"/>
</dbReference>
<dbReference type="PANTHER" id="PTHR39159">
    <property type="match status" value="1"/>
</dbReference>
<reference evidence="3" key="2">
    <citation type="submission" date="2020-09" db="EMBL/GenBank/DDBJ databases">
        <authorList>
            <person name="Sun Q."/>
            <person name="Ohkuma M."/>
        </authorList>
    </citation>
    <scope>NUCLEOTIDE SEQUENCE</scope>
    <source>
        <strain evidence="3">JCM 4386</strain>
    </source>
</reference>
<keyword evidence="4" id="KW-1185">Reference proteome</keyword>
<organism evidence="3 4">
    <name type="scientific">Streptomyces humidus</name>
    <dbReference type="NCBI Taxonomy" id="52259"/>
    <lineage>
        <taxon>Bacteria</taxon>
        <taxon>Bacillati</taxon>
        <taxon>Actinomycetota</taxon>
        <taxon>Actinomycetes</taxon>
        <taxon>Kitasatosporales</taxon>
        <taxon>Streptomycetaceae</taxon>
        <taxon>Streptomyces</taxon>
    </lineage>
</organism>
<dbReference type="PANTHER" id="PTHR39159:SF1">
    <property type="entry name" value="UPF0374 PROTEIN YGAC"/>
    <property type="match status" value="1"/>
</dbReference>
<keyword evidence="1" id="KW-0378">Hydrolase</keyword>
<evidence type="ECO:0000313" key="4">
    <source>
        <dbReference type="Proteomes" id="UP000606194"/>
    </source>
</evidence>
<dbReference type="SUPFAM" id="SSF159234">
    <property type="entry name" value="FomD-like"/>
    <property type="match status" value="1"/>
</dbReference>
<dbReference type="Pfam" id="PF04167">
    <property type="entry name" value="DUF402"/>
    <property type="match status" value="1"/>
</dbReference>
<evidence type="ECO:0000313" key="3">
    <source>
        <dbReference type="EMBL" id="GGR78329.1"/>
    </source>
</evidence>
<dbReference type="Gene3D" id="2.40.380.10">
    <property type="entry name" value="FomD-like"/>
    <property type="match status" value="1"/>
</dbReference>
<gene>
    <name evidence="3" type="ORF">GCM10010269_16920</name>
</gene>
<reference evidence="3" key="1">
    <citation type="journal article" date="2014" name="Int. J. Syst. Evol. Microbiol.">
        <title>Complete genome sequence of Corynebacterium casei LMG S-19264T (=DSM 44701T), isolated from a smear-ripened cheese.</title>
        <authorList>
            <consortium name="US DOE Joint Genome Institute (JGI-PGF)"/>
            <person name="Walter F."/>
            <person name="Albersmeier A."/>
            <person name="Kalinowski J."/>
            <person name="Ruckert C."/>
        </authorList>
    </citation>
    <scope>NUCLEOTIDE SEQUENCE</scope>
    <source>
        <strain evidence="3">JCM 4386</strain>
    </source>
</reference>
<protein>
    <recommendedName>
        <fullName evidence="2">DUF402 domain-containing protein</fullName>
    </recommendedName>
</protein>
<dbReference type="GO" id="GO:0016787">
    <property type="term" value="F:hydrolase activity"/>
    <property type="evidence" value="ECO:0007669"/>
    <property type="project" value="UniProtKB-KW"/>
</dbReference>
<proteinExistence type="predicted"/>
<sequence length="167" mass="18377">MSATSAEPVRSVEVVLVKAGRTKIRYTAELLSDDGARIAVRAPWAGTGVRDFGFVRFEAGDVFTEHYWRERWYAIKEVRDATGALKGWYCDVTRPATLSGARLVVEDLDLDLWRSADGTDVRRLDEDEFEESGLARRDPAAAAAAMAALDELEALARLEGGLESLLA</sequence>